<feature type="domain" description="PAC" evidence="4">
    <location>
        <begin position="519"/>
        <end position="573"/>
    </location>
</feature>
<dbReference type="Gene3D" id="3.30.450.20">
    <property type="entry name" value="PAS domain"/>
    <property type="match status" value="2"/>
</dbReference>
<dbReference type="GO" id="GO:0003824">
    <property type="term" value="F:catalytic activity"/>
    <property type="evidence" value="ECO:0007669"/>
    <property type="project" value="UniProtKB-ARBA"/>
</dbReference>
<dbReference type="InterPro" id="IPR029787">
    <property type="entry name" value="Nucleotide_cyclase"/>
</dbReference>
<dbReference type="NCBIfam" id="TIGR00229">
    <property type="entry name" value="sensory_box"/>
    <property type="match status" value="2"/>
</dbReference>
<protein>
    <submittedName>
        <fullName evidence="7">PAS domain S-box-containing protein/diguanylate cyclase (GGDEF) domain-containing protein</fullName>
    </submittedName>
</protein>
<dbReference type="AlphaFoldDB" id="A0A1H9FYV1"/>
<dbReference type="RefSeq" id="WP_091356107.1">
    <property type="nucleotide sequence ID" value="NZ_AP025284.1"/>
</dbReference>
<dbReference type="InterPro" id="IPR000700">
    <property type="entry name" value="PAS-assoc_C"/>
</dbReference>
<dbReference type="FunFam" id="3.30.70.270:FF:000001">
    <property type="entry name" value="Diguanylate cyclase domain protein"/>
    <property type="match status" value="1"/>
</dbReference>
<name>A0A1H9FYV1_9GAMM</name>
<evidence type="ECO:0000259" key="5">
    <source>
        <dbReference type="PROSITE" id="PS50883"/>
    </source>
</evidence>
<dbReference type="SUPFAM" id="SSF55785">
    <property type="entry name" value="PYP-like sensor domain (PAS domain)"/>
    <property type="match status" value="2"/>
</dbReference>
<dbReference type="SMART" id="SM00086">
    <property type="entry name" value="PAC"/>
    <property type="match status" value="2"/>
</dbReference>
<feature type="transmembrane region" description="Helical" evidence="2">
    <location>
        <begin position="295"/>
        <end position="314"/>
    </location>
</feature>
<reference evidence="8" key="1">
    <citation type="submission" date="2016-10" db="EMBL/GenBank/DDBJ databases">
        <authorList>
            <person name="Varghese N."/>
            <person name="Submissions S."/>
        </authorList>
    </citation>
    <scope>NUCLEOTIDE SEQUENCE [LARGE SCALE GENOMIC DNA]</scope>
    <source>
        <strain evidence="8">DSM 18887</strain>
    </source>
</reference>
<proteinExistence type="predicted"/>
<dbReference type="CDD" id="cd01949">
    <property type="entry name" value="GGDEF"/>
    <property type="match status" value="1"/>
</dbReference>
<dbReference type="PROSITE" id="PS50113">
    <property type="entry name" value="PAC"/>
    <property type="match status" value="2"/>
</dbReference>
<dbReference type="SMART" id="SM00091">
    <property type="entry name" value="PAS"/>
    <property type="match status" value="2"/>
</dbReference>
<dbReference type="Gene3D" id="3.20.20.450">
    <property type="entry name" value="EAL domain"/>
    <property type="match status" value="1"/>
</dbReference>
<dbReference type="PANTHER" id="PTHR44757">
    <property type="entry name" value="DIGUANYLATE CYCLASE DGCP"/>
    <property type="match status" value="1"/>
</dbReference>
<dbReference type="InterPro" id="IPR052155">
    <property type="entry name" value="Biofilm_reg_signaling"/>
</dbReference>
<sequence length="1007" mass="113500">MRSTNQKKPPSFARWVYGGVLATTLLFIVVLWFSFMQSIQERTERSALYARMIEGTVTRTLEGLEVSLVSLSDDLLDGDLGKGHTARIRDRALKILKFAPQLRQIVVIKGRDTLIDTQTTSPKNINLNILGLDQSARSTYSLGLIIGNTLKGRFLPAQGTFPDEASLRELIPIAIETDSRQGERLLIIATFNPSYLTRYISDLDLEKSDSVYLTDLEGNTLLQKGLYGPNRSYVIQHLKAILSEGADEHWVNNTFGTLPLNTTAIRLLTKYPLAVAIVVNHQGSFFLWLQQKLSLLLILLISNIILIVGAVFVVRNGHRAMEMKAEVALLSEVVEHSPTVIVITDPDGTIEYVNGCFEKITGYRKDEVIGRNPRILKSGETSDTEYTKMWQTLSEGGTWQGEFHNKHKDGSLYWERSSIGPLINEEGEITHYIALKQPITEEKKAQEKLRLASAVFSVAAEAIMVTDQHNRIQMVNESFEQITGYSESEVRGKTPSILKSGLHPSSFYQEMNHQLEATHAWEGEIWNKRKNGEVYPQWLTISCRFNPAGEHEGYVALFSDITQRKQDEAIIIQQANYDTLTGLCNRHLFEDRLKQALALSDRSQTKTALLYIDLDRFKYVNDTFGHSAGDLLLKQVAGRLTSCIRRTDTVARLGGDEFAVVITELTRIASIEEIAQKILHSLVQTYQLENNEAYISCSIGIAIYPDNAATPERLLLNADNAMYKAKQRGRNTREYFNQQLNEDSLRRSQLEQDLFKALERDEFYLLYQPIWSIDGDRIESVEALIRWQHPERGTVSPHEFIAIAEESVLIHAIGKWVIHEACQFARELSDSCKHAPKVSINISSSQFLRGDVEEQLTQEITALKLKGSDLIIEITESILLLEEQKIYQQLESMVSMGVDIAVDDFGTGYSSLSYLKKYPVQRLKIDKSFIDDLESNQDTQSLVSGMISLASSLSLKTVVEGVETQSQLDLLKQFGSPMIQGYLLARPMTGDTLLTLLQKQTTTPAEK</sequence>
<organism evidence="7 8">
    <name type="scientific">Amphritea atlantica</name>
    <dbReference type="NCBI Taxonomy" id="355243"/>
    <lineage>
        <taxon>Bacteria</taxon>
        <taxon>Pseudomonadati</taxon>
        <taxon>Pseudomonadota</taxon>
        <taxon>Gammaproteobacteria</taxon>
        <taxon>Oceanospirillales</taxon>
        <taxon>Oceanospirillaceae</taxon>
        <taxon>Amphritea</taxon>
    </lineage>
</organism>
<keyword evidence="2" id="KW-1133">Transmembrane helix</keyword>
<dbReference type="PROSITE" id="PS50887">
    <property type="entry name" value="GGDEF"/>
    <property type="match status" value="1"/>
</dbReference>
<feature type="domain" description="PAS" evidence="3">
    <location>
        <begin position="448"/>
        <end position="506"/>
    </location>
</feature>
<dbReference type="SUPFAM" id="SSF55073">
    <property type="entry name" value="Nucleotide cyclase"/>
    <property type="match status" value="1"/>
</dbReference>
<dbReference type="PANTHER" id="PTHR44757:SF2">
    <property type="entry name" value="BIOFILM ARCHITECTURE MAINTENANCE PROTEIN MBAA"/>
    <property type="match status" value="1"/>
</dbReference>
<dbReference type="SMART" id="SM00267">
    <property type="entry name" value="GGDEF"/>
    <property type="match status" value="1"/>
</dbReference>
<evidence type="ECO:0000259" key="3">
    <source>
        <dbReference type="PROSITE" id="PS50112"/>
    </source>
</evidence>
<comment type="cofactor">
    <cofactor evidence="1">
        <name>Mg(2+)</name>
        <dbReference type="ChEBI" id="CHEBI:18420"/>
    </cofactor>
</comment>
<dbReference type="CDD" id="cd00130">
    <property type="entry name" value="PAS"/>
    <property type="match status" value="2"/>
</dbReference>
<keyword evidence="8" id="KW-1185">Reference proteome</keyword>
<dbReference type="InterPro" id="IPR000014">
    <property type="entry name" value="PAS"/>
</dbReference>
<dbReference type="Proteomes" id="UP000198749">
    <property type="component" value="Unassembled WGS sequence"/>
</dbReference>
<dbReference type="STRING" id="355243.SAMN03080615_01515"/>
<accession>A0A1H9FYV1</accession>
<dbReference type="InterPro" id="IPR035919">
    <property type="entry name" value="EAL_sf"/>
</dbReference>
<evidence type="ECO:0000259" key="4">
    <source>
        <dbReference type="PROSITE" id="PS50113"/>
    </source>
</evidence>
<dbReference type="Pfam" id="PF00563">
    <property type="entry name" value="EAL"/>
    <property type="match status" value="1"/>
</dbReference>
<feature type="domain" description="EAL" evidence="5">
    <location>
        <begin position="747"/>
        <end position="1001"/>
    </location>
</feature>
<dbReference type="OrthoDB" id="9804951at2"/>
<dbReference type="InterPro" id="IPR043128">
    <property type="entry name" value="Rev_trsase/Diguanyl_cyclase"/>
</dbReference>
<keyword evidence="2" id="KW-0812">Transmembrane</keyword>
<evidence type="ECO:0000313" key="7">
    <source>
        <dbReference type="EMBL" id="SEQ42989.1"/>
    </source>
</evidence>
<evidence type="ECO:0000313" key="8">
    <source>
        <dbReference type="Proteomes" id="UP000198749"/>
    </source>
</evidence>
<dbReference type="InterPro" id="IPR000160">
    <property type="entry name" value="GGDEF_dom"/>
</dbReference>
<dbReference type="Pfam" id="PF13426">
    <property type="entry name" value="PAS_9"/>
    <property type="match status" value="2"/>
</dbReference>
<evidence type="ECO:0000256" key="2">
    <source>
        <dbReference type="SAM" id="Phobius"/>
    </source>
</evidence>
<evidence type="ECO:0000256" key="1">
    <source>
        <dbReference type="ARBA" id="ARBA00001946"/>
    </source>
</evidence>
<dbReference type="SMART" id="SM00052">
    <property type="entry name" value="EAL"/>
    <property type="match status" value="1"/>
</dbReference>
<dbReference type="SUPFAM" id="SSF141868">
    <property type="entry name" value="EAL domain-like"/>
    <property type="match status" value="1"/>
</dbReference>
<dbReference type="InterPro" id="IPR035965">
    <property type="entry name" value="PAS-like_dom_sf"/>
</dbReference>
<keyword evidence="2" id="KW-0472">Membrane</keyword>
<evidence type="ECO:0000259" key="6">
    <source>
        <dbReference type="PROSITE" id="PS50887"/>
    </source>
</evidence>
<feature type="transmembrane region" description="Helical" evidence="2">
    <location>
        <begin position="12"/>
        <end position="35"/>
    </location>
</feature>
<feature type="domain" description="PAC" evidence="4">
    <location>
        <begin position="399"/>
        <end position="451"/>
    </location>
</feature>
<gene>
    <name evidence="7" type="ORF">SAMN03080615_01515</name>
</gene>
<dbReference type="PROSITE" id="PS50112">
    <property type="entry name" value="PAS"/>
    <property type="match status" value="2"/>
</dbReference>
<dbReference type="Gene3D" id="3.30.70.270">
    <property type="match status" value="1"/>
</dbReference>
<dbReference type="PROSITE" id="PS50883">
    <property type="entry name" value="EAL"/>
    <property type="match status" value="1"/>
</dbReference>
<feature type="domain" description="PAS" evidence="3">
    <location>
        <begin position="326"/>
        <end position="372"/>
    </location>
</feature>
<feature type="domain" description="GGDEF" evidence="6">
    <location>
        <begin position="605"/>
        <end position="738"/>
    </location>
</feature>
<dbReference type="Pfam" id="PF00990">
    <property type="entry name" value="GGDEF"/>
    <property type="match status" value="1"/>
</dbReference>
<dbReference type="InterPro" id="IPR001610">
    <property type="entry name" value="PAC"/>
</dbReference>
<dbReference type="InterPro" id="IPR001633">
    <property type="entry name" value="EAL_dom"/>
</dbReference>
<dbReference type="NCBIfam" id="TIGR00254">
    <property type="entry name" value="GGDEF"/>
    <property type="match status" value="1"/>
</dbReference>
<dbReference type="EMBL" id="FOGB01000003">
    <property type="protein sequence ID" value="SEQ42989.1"/>
    <property type="molecule type" value="Genomic_DNA"/>
</dbReference>
<dbReference type="CDD" id="cd01948">
    <property type="entry name" value="EAL"/>
    <property type="match status" value="1"/>
</dbReference>